<dbReference type="SUPFAM" id="SSF55060">
    <property type="entry name" value="GHMP Kinase, C-terminal domain"/>
    <property type="match status" value="1"/>
</dbReference>
<dbReference type="EMBL" id="QUBG01000012">
    <property type="protein sequence ID" value="TPR42776.1"/>
    <property type="molecule type" value="Genomic_DNA"/>
</dbReference>
<evidence type="ECO:0000256" key="3">
    <source>
        <dbReference type="ARBA" id="ARBA00022697"/>
    </source>
</evidence>
<gene>
    <name evidence="7" type="primary">thrB</name>
    <name evidence="11" type="ORF">DY130_07200</name>
</gene>
<dbReference type="NCBIfam" id="TIGR00191">
    <property type="entry name" value="thrB"/>
    <property type="match status" value="1"/>
</dbReference>
<evidence type="ECO:0000313" key="11">
    <source>
        <dbReference type="EMBL" id="TPR42776.1"/>
    </source>
</evidence>
<dbReference type="InterPro" id="IPR014721">
    <property type="entry name" value="Ribsml_uS5_D2-typ_fold_subgr"/>
</dbReference>
<dbReference type="Gene3D" id="3.30.230.10">
    <property type="match status" value="1"/>
</dbReference>
<evidence type="ECO:0000313" key="12">
    <source>
        <dbReference type="Proteomes" id="UP000784700"/>
    </source>
</evidence>
<dbReference type="Pfam" id="PF08544">
    <property type="entry name" value="GHMP_kinases_C"/>
    <property type="match status" value="1"/>
</dbReference>
<protein>
    <recommendedName>
        <fullName evidence="7 8">Homoserine kinase</fullName>
        <shortName evidence="7">HK</shortName>
        <shortName evidence="7">HSK</shortName>
        <ecNumber evidence="7 8">2.7.1.39</ecNumber>
    </recommendedName>
</protein>
<dbReference type="InterPro" id="IPR020568">
    <property type="entry name" value="Ribosomal_Su5_D2-typ_SF"/>
</dbReference>
<dbReference type="Proteomes" id="UP000784700">
    <property type="component" value="Unassembled WGS sequence"/>
</dbReference>
<evidence type="ECO:0000256" key="1">
    <source>
        <dbReference type="ARBA" id="ARBA00022605"/>
    </source>
</evidence>
<comment type="subcellular location">
    <subcellularLocation>
        <location evidence="7">Cytoplasm</location>
    </subcellularLocation>
</comment>
<keyword evidence="3 7" id="KW-0791">Threonine biosynthesis</keyword>
<accession>A0A9Q8MTL9</accession>
<dbReference type="InterPro" id="IPR000870">
    <property type="entry name" value="Homoserine_kinase"/>
</dbReference>
<comment type="pathway">
    <text evidence="7">Amino-acid biosynthesis; L-threonine biosynthesis; L-threonine from L-aspartate: step 4/5.</text>
</comment>
<dbReference type="GO" id="GO:0004413">
    <property type="term" value="F:homoserine kinase activity"/>
    <property type="evidence" value="ECO:0007669"/>
    <property type="project" value="UniProtKB-UniRule"/>
</dbReference>
<dbReference type="PANTHER" id="PTHR20861:SF1">
    <property type="entry name" value="HOMOSERINE KINASE"/>
    <property type="match status" value="1"/>
</dbReference>
<keyword evidence="5 7" id="KW-0418">Kinase</keyword>
<dbReference type="InterPro" id="IPR036554">
    <property type="entry name" value="GHMP_kinase_C_sf"/>
</dbReference>
<reference evidence="11" key="1">
    <citation type="submission" date="2018-08" db="EMBL/GenBank/DDBJ databases">
        <title>Comparative genomics of wild bee and flower associated Lactobacillus reveals potential adaptation to the bee host.</title>
        <authorList>
            <person name="Vuong H.Q."/>
            <person name="Mcfrederick Q.S."/>
        </authorList>
    </citation>
    <scope>NUCLEOTIDE SEQUENCE</scope>
    <source>
        <strain evidence="11">HV_63</strain>
    </source>
</reference>
<keyword evidence="2 7" id="KW-0808">Transferase</keyword>
<dbReference type="EC" id="2.7.1.39" evidence="7 8"/>
<sequence length="294" mass="32445">MIYLDKKLIVRVPATSSNLGAGFNSLGIAFHLYYTVIVEEEMDEWQVNHALGKNIPHDENNLIVKTILSIEPNIHPHQLTVMSDVPMERGMGSSTTALVAGIKIANALGHLNLSLDEQIDIGAKLEGHPENVTSAILGDLTISTFDGDRCTTVKASMPKNISVLMFINKHSVVSKQDLPKTINFDDAIQSSSFANVFVASVMSGEWSKAAEMIEKDKFHEHYREKDVPELSTIRKYAHDIGIRGTYISGDGPTIATFGTENELYQLRDILNSHHLDGDLRVLKIDYDGASVRGE</sequence>
<comment type="caution">
    <text evidence="7">Lacks conserved residue(s) required for the propagation of feature annotation.</text>
</comment>
<dbReference type="Gene3D" id="3.30.70.890">
    <property type="entry name" value="GHMP kinase, C-terminal domain"/>
    <property type="match status" value="1"/>
</dbReference>
<comment type="similarity">
    <text evidence="7">Belongs to the GHMP kinase family. Homoserine kinase subfamily.</text>
</comment>
<proteinExistence type="inferred from homology"/>
<keyword evidence="1 7" id="KW-0028">Amino-acid biosynthesis</keyword>
<evidence type="ECO:0000256" key="4">
    <source>
        <dbReference type="ARBA" id="ARBA00022741"/>
    </source>
</evidence>
<dbReference type="SUPFAM" id="SSF54211">
    <property type="entry name" value="Ribosomal protein S5 domain 2-like"/>
    <property type="match status" value="1"/>
</dbReference>
<evidence type="ECO:0000256" key="6">
    <source>
        <dbReference type="ARBA" id="ARBA00022840"/>
    </source>
</evidence>
<evidence type="ECO:0000256" key="8">
    <source>
        <dbReference type="NCBIfam" id="TIGR00191"/>
    </source>
</evidence>
<dbReference type="AlphaFoldDB" id="A0A9Q8MTL9"/>
<dbReference type="PIRSF" id="PIRSF000676">
    <property type="entry name" value="Homoser_kin"/>
    <property type="match status" value="1"/>
</dbReference>
<dbReference type="GO" id="GO:0009088">
    <property type="term" value="P:threonine biosynthetic process"/>
    <property type="evidence" value="ECO:0007669"/>
    <property type="project" value="UniProtKB-UniRule"/>
</dbReference>
<evidence type="ECO:0000256" key="7">
    <source>
        <dbReference type="HAMAP-Rule" id="MF_00384"/>
    </source>
</evidence>
<dbReference type="InterPro" id="IPR006204">
    <property type="entry name" value="GHMP_kinase_N_dom"/>
</dbReference>
<dbReference type="GO" id="GO:0005524">
    <property type="term" value="F:ATP binding"/>
    <property type="evidence" value="ECO:0007669"/>
    <property type="project" value="UniProtKB-UniRule"/>
</dbReference>
<organism evidence="11 12">
    <name type="scientific">Apilactobacillus micheneri</name>
    <dbReference type="NCBI Taxonomy" id="1899430"/>
    <lineage>
        <taxon>Bacteria</taxon>
        <taxon>Bacillati</taxon>
        <taxon>Bacillota</taxon>
        <taxon>Bacilli</taxon>
        <taxon>Lactobacillales</taxon>
        <taxon>Lactobacillaceae</taxon>
        <taxon>Apilactobacillus</taxon>
    </lineage>
</organism>
<name>A0A9Q8MTL9_9LACO</name>
<comment type="catalytic activity">
    <reaction evidence="7">
        <text>L-homoserine + ATP = O-phospho-L-homoserine + ADP + H(+)</text>
        <dbReference type="Rhea" id="RHEA:13985"/>
        <dbReference type="ChEBI" id="CHEBI:15378"/>
        <dbReference type="ChEBI" id="CHEBI:30616"/>
        <dbReference type="ChEBI" id="CHEBI:57476"/>
        <dbReference type="ChEBI" id="CHEBI:57590"/>
        <dbReference type="ChEBI" id="CHEBI:456216"/>
        <dbReference type="EC" id="2.7.1.39"/>
    </reaction>
</comment>
<keyword evidence="7" id="KW-0963">Cytoplasm</keyword>
<keyword evidence="4 7" id="KW-0547">Nucleotide-binding</keyword>
<dbReference type="PRINTS" id="PR00958">
    <property type="entry name" value="HOMSERKINASE"/>
</dbReference>
<keyword evidence="6 7" id="KW-0067">ATP-binding</keyword>
<dbReference type="Pfam" id="PF00288">
    <property type="entry name" value="GHMP_kinases_N"/>
    <property type="match status" value="1"/>
</dbReference>
<comment type="function">
    <text evidence="7">Catalyzes the ATP-dependent phosphorylation of L-homoserine to L-homoserine phosphate.</text>
</comment>
<dbReference type="InterPro" id="IPR013750">
    <property type="entry name" value="GHMP_kinase_C_dom"/>
</dbReference>
<evidence type="ECO:0000256" key="2">
    <source>
        <dbReference type="ARBA" id="ARBA00022679"/>
    </source>
</evidence>
<evidence type="ECO:0000259" key="10">
    <source>
        <dbReference type="Pfam" id="PF08544"/>
    </source>
</evidence>
<comment type="caution">
    <text evidence="11">The sequence shown here is derived from an EMBL/GenBank/DDBJ whole genome shotgun (WGS) entry which is preliminary data.</text>
</comment>
<evidence type="ECO:0000256" key="5">
    <source>
        <dbReference type="ARBA" id="ARBA00022777"/>
    </source>
</evidence>
<feature type="domain" description="GHMP kinase C-terminal" evidence="10">
    <location>
        <begin position="204"/>
        <end position="273"/>
    </location>
</feature>
<evidence type="ECO:0000259" key="9">
    <source>
        <dbReference type="Pfam" id="PF00288"/>
    </source>
</evidence>
<feature type="domain" description="GHMP kinase N-terminal" evidence="9">
    <location>
        <begin position="61"/>
        <end position="138"/>
    </location>
</feature>
<dbReference type="GO" id="GO:0005737">
    <property type="term" value="C:cytoplasm"/>
    <property type="evidence" value="ECO:0007669"/>
    <property type="project" value="UniProtKB-SubCell"/>
</dbReference>
<dbReference type="HAMAP" id="MF_00384">
    <property type="entry name" value="Homoser_kinase"/>
    <property type="match status" value="1"/>
</dbReference>
<dbReference type="PANTHER" id="PTHR20861">
    <property type="entry name" value="HOMOSERINE/4-DIPHOSPHOCYTIDYL-2-C-METHYL-D-ERYTHRITOL KINASE"/>
    <property type="match status" value="1"/>
</dbReference>